<dbReference type="Gene3D" id="1.10.10.10">
    <property type="entry name" value="Winged helix-like DNA-binding domain superfamily/Winged helix DNA-binding domain"/>
    <property type="match status" value="1"/>
</dbReference>
<dbReference type="SMART" id="SM00345">
    <property type="entry name" value="HTH_GNTR"/>
    <property type="match status" value="1"/>
</dbReference>
<dbReference type="InterPro" id="IPR036390">
    <property type="entry name" value="WH_DNA-bd_sf"/>
</dbReference>
<keyword evidence="1" id="KW-0805">Transcription regulation</keyword>
<evidence type="ECO:0000313" key="5">
    <source>
        <dbReference type="EMBL" id="GHE50347.1"/>
    </source>
</evidence>
<evidence type="ECO:0000256" key="1">
    <source>
        <dbReference type="ARBA" id="ARBA00023015"/>
    </source>
</evidence>
<keyword evidence="2" id="KW-0238">DNA-binding</keyword>
<reference evidence="5" key="1">
    <citation type="journal article" date="2014" name="Int. J. Syst. Evol. Microbiol.">
        <title>Complete genome sequence of Corynebacterium casei LMG S-19264T (=DSM 44701T), isolated from a smear-ripened cheese.</title>
        <authorList>
            <consortium name="US DOE Joint Genome Institute (JGI-PGF)"/>
            <person name="Walter F."/>
            <person name="Albersmeier A."/>
            <person name="Kalinowski J."/>
            <person name="Ruckert C."/>
        </authorList>
    </citation>
    <scope>NUCLEOTIDE SEQUENCE</scope>
    <source>
        <strain evidence="5">CGMCC 4.7403</strain>
    </source>
</reference>
<protein>
    <recommendedName>
        <fullName evidence="4">HTH gntR-type domain-containing protein</fullName>
    </recommendedName>
</protein>
<sequence length="99" mass="10985">MPSVKSMNPDAEIDHGAPLTPYRQLAEILRGQIQRGDWRPGRMLPSEAQLVQRYGIARTTVRRGLGLLAEEGWVYAVPQRGWFVADHLPPSPETPAPSA</sequence>
<dbReference type="PROSITE" id="PS50949">
    <property type="entry name" value="HTH_GNTR"/>
    <property type="match status" value="1"/>
</dbReference>
<dbReference type="PRINTS" id="PR00035">
    <property type="entry name" value="HTHGNTR"/>
</dbReference>
<dbReference type="InterPro" id="IPR036388">
    <property type="entry name" value="WH-like_DNA-bd_sf"/>
</dbReference>
<feature type="domain" description="HTH gntR-type" evidence="4">
    <location>
        <begin position="19"/>
        <end position="87"/>
    </location>
</feature>
<dbReference type="GO" id="GO:0003677">
    <property type="term" value="F:DNA binding"/>
    <property type="evidence" value="ECO:0007669"/>
    <property type="project" value="UniProtKB-KW"/>
</dbReference>
<evidence type="ECO:0000259" key="4">
    <source>
        <dbReference type="PROSITE" id="PS50949"/>
    </source>
</evidence>
<dbReference type="InterPro" id="IPR050679">
    <property type="entry name" value="Bact_HTH_transcr_reg"/>
</dbReference>
<dbReference type="AlphaFoldDB" id="A0A918ZFM5"/>
<evidence type="ECO:0000313" key="6">
    <source>
        <dbReference type="Proteomes" id="UP000603227"/>
    </source>
</evidence>
<dbReference type="CDD" id="cd07377">
    <property type="entry name" value="WHTH_GntR"/>
    <property type="match status" value="1"/>
</dbReference>
<evidence type="ECO:0000256" key="3">
    <source>
        <dbReference type="ARBA" id="ARBA00023163"/>
    </source>
</evidence>
<organism evidence="5 6">
    <name type="scientific">Streptomyces capitiformicae</name>
    <dbReference type="NCBI Taxonomy" id="2014920"/>
    <lineage>
        <taxon>Bacteria</taxon>
        <taxon>Bacillati</taxon>
        <taxon>Actinomycetota</taxon>
        <taxon>Actinomycetes</taxon>
        <taxon>Kitasatosporales</taxon>
        <taxon>Streptomycetaceae</taxon>
        <taxon>Streptomyces</taxon>
    </lineage>
</organism>
<comment type="caution">
    <text evidence="5">The sequence shown here is derived from an EMBL/GenBank/DDBJ whole genome shotgun (WGS) entry which is preliminary data.</text>
</comment>
<accession>A0A918ZFM5</accession>
<reference evidence="5" key="2">
    <citation type="submission" date="2020-09" db="EMBL/GenBank/DDBJ databases">
        <authorList>
            <person name="Sun Q."/>
            <person name="Zhou Y."/>
        </authorList>
    </citation>
    <scope>NUCLEOTIDE SEQUENCE</scope>
    <source>
        <strain evidence="5">CGMCC 4.7403</strain>
    </source>
</reference>
<dbReference type="InterPro" id="IPR000524">
    <property type="entry name" value="Tscrpt_reg_HTH_GntR"/>
</dbReference>
<name>A0A918ZFM5_9ACTN</name>
<proteinExistence type="predicted"/>
<gene>
    <name evidence="5" type="ORF">GCM10017771_72300</name>
</gene>
<keyword evidence="3" id="KW-0804">Transcription</keyword>
<dbReference type="GO" id="GO:0003700">
    <property type="term" value="F:DNA-binding transcription factor activity"/>
    <property type="evidence" value="ECO:0007669"/>
    <property type="project" value="InterPro"/>
</dbReference>
<dbReference type="Pfam" id="PF00392">
    <property type="entry name" value="GntR"/>
    <property type="match status" value="1"/>
</dbReference>
<dbReference type="PANTHER" id="PTHR44846">
    <property type="entry name" value="MANNOSYL-D-GLYCERATE TRANSPORT/METABOLISM SYSTEM REPRESSOR MNGR-RELATED"/>
    <property type="match status" value="1"/>
</dbReference>
<dbReference type="Proteomes" id="UP000603227">
    <property type="component" value="Unassembled WGS sequence"/>
</dbReference>
<dbReference type="SUPFAM" id="SSF46785">
    <property type="entry name" value="Winged helix' DNA-binding domain"/>
    <property type="match status" value="1"/>
</dbReference>
<dbReference type="EMBL" id="BNAT01000034">
    <property type="protein sequence ID" value="GHE50347.1"/>
    <property type="molecule type" value="Genomic_DNA"/>
</dbReference>
<evidence type="ECO:0000256" key="2">
    <source>
        <dbReference type="ARBA" id="ARBA00023125"/>
    </source>
</evidence>
<keyword evidence="6" id="KW-1185">Reference proteome</keyword>